<keyword evidence="1" id="KW-0812">Transmembrane</keyword>
<reference evidence="2 3" key="1">
    <citation type="submission" date="2020-04" db="EMBL/GenBank/DDBJ databases">
        <title>Vibrio sp. SM6, a novel species isolated from seawater.</title>
        <authorList>
            <person name="Wang X."/>
        </authorList>
    </citation>
    <scope>NUCLEOTIDE SEQUENCE [LARGE SCALE GENOMIC DNA]</scope>
    <source>
        <strain evidence="2 3">SM6</strain>
    </source>
</reference>
<accession>A0A7X8TU40</accession>
<proteinExistence type="predicted"/>
<dbReference type="EMBL" id="JABAIK010000031">
    <property type="protein sequence ID" value="NLS14839.1"/>
    <property type="molecule type" value="Genomic_DNA"/>
</dbReference>
<name>A0A7X8TU40_9VIBR</name>
<feature type="transmembrane region" description="Helical" evidence="1">
    <location>
        <begin position="206"/>
        <end position="239"/>
    </location>
</feature>
<keyword evidence="3" id="KW-1185">Reference proteome</keyword>
<comment type="caution">
    <text evidence="2">The sequence shown here is derived from an EMBL/GenBank/DDBJ whole genome shotgun (WGS) entry which is preliminary data.</text>
</comment>
<dbReference type="RefSeq" id="WP_168837915.1">
    <property type="nucleotide sequence ID" value="NZ_JABAIK010000031.1"/>
</dbReference>
<sequence length="344" mass="37991">MSKFVKEYKRTNNSILAYKNTVDCSSKTIREISEESFQAFEDVYEDLEFFIPAVNKRSVLKNVGKVMGAMVSLGGSFMLEVHNKHYADMYEAIYKPAFNRIKTIERSTNETLSSIGADLSRLKTSLKPVEKILKSKSTVRSVQTQTLSQFKRFNSGFNTSLNVGFGGLVGGTTALGAWGLVSLIGSASTGTAISSLSGVAATNATLAWFGGGSLATGGAGMAGGFWVLGGILVAPMVFFSTKSSYKKIDKVKEQKETLIQEADKLISYMPEAEKQLLEARKQADKVNTLLKIYLPIIEKELKVYKSHCSFFRDLFGLKMRPEQEISYQKLNLLTHELLKRLGMT</sequence>
<dbReference type="AlphaFoldDB" id="A0A7X8TU40"/>
<evidence type="ECO:0000313" key="2">
    <source>
        <dbReference type="EMBL" id="NLS14839.1"/>
    </source>
</evidence>
<evidence type="ECO:0000256" key="1">
    <source>
        <dbReference type="SAM" id="Phobius"/>
    </source>
</evidence>
<keyword evidence="1" id="KW-0472">Membrane</keyword>
<feature type="transmembrane region" description="Helical" evidence="1">
    <location>
        <begin position="161"/>
        <end position="186"/>
    </location>
</feature>
<gene>
    <name evidence="2" type="ORF">HGP28_18430</name>
</gene>
<protein>
    <submittedName>
        <fullName evidence="2">Uncharacterized protein</fullName>
    </submittedName>
</protein>
<organism evidence="2 3">
    <name type="scientific">Vibrio agarilyticus</name>
    <dbReference type="NCBI Taxonomy" id="2726741"/>
    <lineage>
        <taxon>Bacteria</taxon>
        <taxon>Pseudomonadati</taxon>
        <taxon>Pseudomonadota</taxon>
        <taxon>Gammaproteobacteria</taxon>
        <taxon>Vibrionales</taxon>
        <taxon>Vibrionaceae</taxon>
        <taxon>Vibrio</taxon>
    </lineage>
</organism>
<dbReference type="Proteomes" id="UP000535589">
    <property type="component" value="Unassembled WGS sequence"/>
</dbReference>
<evidence type="ECO:0000313" key="3">
    <source>
        <dbReference type="Proteomes" id="UP000535589"/>
    </source>
</evidence>
<keyword evidence="1" id="KW-1133">Transmembrane helix</keyword>